<keyword evidence="3" id="KW-0812">Transmembrane</keyword>
<dbReference type="PANTHER" id="PTHR23033">
    <property type="entry name" value="BETA1,3-GALACTOSYLTRANSFERASE"/>
    <property type="match status" value="1"/>
</dbReference>
<comment type="subcellular location">
    <subcellularLocation>
        <location evidence="1">Membrane</location>
        <topology evidence="1">Single-pass type II membrane protein</topology>
    </subcellularLocation>
</comment>
<evidence type="ECO:0000313" key="7">
    <source>
        <dbReference type="EMBL" id="GMF80232.1"/>
    </source>
</evidence>
<evidence type="ECO:0000256" key="2">
    <source>
        <dbReference type="ARBA" id="ARBA00006462"/>
    </source>
</evidence>
<evidence type="ECO:0000256" key="6">
    <source>
        <dbReference type="ARBA" id="ARBA00023136"/>
    </source>
</evidence>
<evidence type="ECO:0000256" key="3">
    <source>
        <dbReference type="ARBA" id="ARBA00022692"/>
    </source>
</evidence>
<comment type="caution">
    <text evidence="7">The sequence shown here is derived from an EMBL/GenBank/DDBJ whole genome shotgun (WGS) entry which is preliminary data.</text>
</comment>
<evidence type="ECO:0000256" key="4">
    <source>
        <dbReference type="ARBA" id="ARBA00022968"/>
    </source>
</evidence>
<dbReference type="GO" id="GO:0016020">
    <property type="term" value="C:membrane"/>
    <property type="evidence" value="ECO:0007669"/>
    <property type="project" value="UniProtKB-SubCell"/>
</dbReference>
<comment type="similarity">
    <text evidence="2">Belongs to the glycosyltransferase 31 family. Beta3-Gal-T subfamily.</text>
</comment>
<dbReference type="Proteomes" id="UP001165121">
    <property type="component" value="Unassembled WGS sequence"/>
</dbReference>
<reference evidence="7" key="1">
    <citation type="submission" date="2023-04" db="EMBL/GenBank/DDBJ databases">
        <title>Phytophthora fragariaefolia NBRC 109709.</title>
        <authorList>
            <person name="Ichikawa N."/>
            <person name="Sato H."/>
            <person name="Tonouchi N."/>
        </authorList>
    </citation>
    <scope>NUCLEOTIDE SEQUENCE</scope>
    <source>
        <strain evidence="7">NBRC 109709</strain>
    </source>
</reference>
<dbReference type="OrthoDB" id="414175at2759"/>
<keyword evidence="8" id="KW-1185">Reference proteome</keyword>
<dbReference type="GO" id="GO:0016263">
    <property type="term" value="F:glycoprotein-N-acetylgalactosamine 3-beta-galactosyltransferase activity"/>
    <property type="evidence" value="ECO:0007669"/>
    <property type="project" value="TreeGrafter"/>
</dbReference>
<accession>A0A9W6YGM3</accession>
<evidence type="ECO:0000256" key="1">
    <source>
        <dbReference type="ARBA" id="ARBA00004606"/>
    </source>
</evidence>
<protein>
    <submittedName>
        <fullName evidence="7">Unnamed protein product</fullName>
    </submittedName>
</protein>
<keyword evidence="6" id="KW-0472">Membrane</keyword>
<dbReference type="EMBL" id="BSXT01010495">
    <property type="protein sequence ID" value="GMF80232.1"/>
    <property type="molecule type" value="Genomic_DNA"/>
</dbReference>
<organism evidence="7 8">
    <name type="scientific">Phytophthora fragariaefolia</name>
    <dbReference type="NCBI Taxonomy" id="1490495"/>
    <lineage>
        <taxon>Eukaryota</taxon>
        <taxon>Sar</taxon>
        <taxon>Stramenopiles</taxon>
        <taxon>Oomycota</taxon>
        <taxon>Peronosporomycetes</taxon>
        <taxon>Peronosporales</taxon>
        <taxon>Peronosporaceae</taxon>
        <taxon>Phytophthora</taxon>
    </lineage>
</organism>
<dbReference type="PANTHER" id="PTHR23033:SF14">
    <property type="entry name" value="GLYCOPROTEIN-N-ACETYLGALACTOSAMINE 3-BETA-GALACTOSYLTRANSFERASE 1-RELATED"/>
    <property type="match status" value="1"/>
</dbReference>
<keyword evidence="5" id="KW-1133">Transmembrane helix</keyword>
<proteinExistence type="inferred from homology"/>
<dbReference type="InterPro" id="IPR026050">
    <property type="entry name" value="C1GALT1/C1GALT1_chp1"/>
</dbReference>
<dbReference type="AlphaFoldDB" id="A0A9W6YGM3"/>
<name>A0A9W6YGM3_9STRA</name>
<evidence type="ECO:0000313" key="8">
    <source>
        <dbReference type="Proteomes" id="UP001165121"/>
    </source>
</evidence>
<sequence length="153" mass="17412">MIYNSGGPGCVMNRLYLDNFLQSIADSTCLSDPDSATVPDDLAISFCMMWHGVYPWNTRDSHGRECWHAYSPQNVFRSWEDPQDWYIKYHRGVGGVQSRLESTAPDSVAFHYISPALMYYIERSIYLCRAGDVTPEAFSHNFRPALGNKVIST</sequence>
<keyword evidence="4" id="KW-0735">Signal-anchor</keyword>
<gene>
    <name evidence="7" type="ORF">Pfra01_002862000</name>
</gene>
<dbReference type="Gene3D" id="3.90.550.50">
    <property type="match status" value="1"/>
</dbReference>
<evidence type="ECO:0000256" key="5">
    <source>
        <dbReference type="ARBA" id="ARBA00022989"/>
    </source>
</evidence>